<keyword evidence="3" id="KW-0963">Cytoplasm</keyword>
<evidence type="ECO:0000256" key="6">
    <source>
        <dbReference type="ARBA" id="ARBA00040494"/>
    </source>
</evidence>
<dbReference type="AlphaFoldDB" id="A0A562PC04"/>
<name>A0A562PC04_9HYPH</name>
<evidence type="ECO:0000256" key="5">
    <source>
        <dbReference type="ARBA" id="ARBA00024335"/>
    </source>
</evidence>
<dbReference type="GO" id="GO:0030254">
    <property type="term" value="P:protein secretion by the type III secretion system"/>
    <property type="evidence" value="ECO:0007669"/>
    <property type="project" value="InterPro"/>
</dbReference>
<evidence type="ECO:0000256" key="2">
    <source>
        <dbReference type="ARBA" id="ARBA00022448"/>
    </source>
</evidence>
<organism evidence="7 8">
    <name type="scientific">Mesorhizobium tianshanense</name>
    <dbReference type="NCBI Taxonomy" id="39844"/>
    <lineage>
        <taxon>Bacteria</taxon>
        <taxon>Pseudomonadati</taxon>
        <taxon>Pseudomonadota</taxon>
        <taxon>Alphaproteobacteria</taxon>
        <taxon>Hyphomicrobiales</taxon>
        <taxon>Phyllobacteriaceae</taxon>
        <taxon>Mesorhizobium</taxon>
    </lineage>
</organism>
<dbReference type="InterPro" id="IPR010586">
    <property type="entry name" value="T3SS_stator_protein"/>
</dbReference>
<evidence type="ECO:0000313" key="8">
    <source>
        <dbReference type="Proteomes" id="UP000317122"/>
    </source>
</evidence>
<dbReference type="PANTHER" id="PTHR34982">
    <property type="entry name" value="YOP PROTEINS TRANSLOCATION PROTEIN L"/>
    <property type="match status" value="1"/>
</dbReference>
<dbReference type="RefSeq" id="WP_145714118.1">
    <property type="nucleotide sequence ID" value="NZ_BSPF01000003.1"/>
</dbReference>
<reference evidence="7 8" key="1">
    <citation type="journal article" date="2015" name="Stand. Genomic Sci.">
        <title>Genomic Encyclopedia of Bacterial and Archaeal Type Strains, Phase III: the genomes of soil and plant-associated and newly described type strains.</title>
        <authorList>
            <person name="Whitman W.B."/>
            <person name="Woyke T."/>
            <person name="Klenk H.P."/>
            <person name="Zhou Y."/>
            <person name="Lilburn T.G."/>
            <person name="Beck B.J."/>
            <person name="De Vos P."/>
            <person name="Vandamme P."/>
            <person name="Eisen J.A."/>
            <person name="Garrity G."/>
            <person name="Hugenholtz P."/>
            <person name="Kyrpides N.C."/>
        </authorList>
    </citation>
    <scope>NUCLEOTIDE SEQUENCE [LARGE SCALE GENOMIC DNA]</scope>
    <source>
        <strain evidence="7 8">CGMCC 1.2546</strain>
    </source>
</reference>
<dbReference type="InterPro" id="IPR012842">
    <property type="entry name" value="T3SS_SctL/SctL2"/>
</dbReference>
<evidence type="ECO:0000313" key="7">
    <source>
        <dbReference type="EMBL" id="TWI41967.1"/>
    </source>
</evidence>
<comment type="subcellular location">
    <subcellularLocation>
        <location evidence="1">Cytoplasm</location>
    </subcellularLocation>
</comment>
<dbReference type="GO" id="GO:0005829">
    <property type="term" value="C:cytosol"/>
    <property type="evidence" value="ECO:0007669"/>
    <property type="project" value="TreeGrafter"/>
</dbReference>
<dbReference type="Proteomes" id="UP000317122">
    <property type="component" value="Unassembled WGS sequence"/>
</dbReference>
<accession>A0A562PC04</accession>
<evidence type="ECO:0000256" key="3">
    <source>
        <dbReference type="ARBA" id="ARBA00022490"/>
    </source>
</evidence>
<dbReference type="InterPro" id="IPR051472">
    <property type="entry name" value="T3SS_Stator/FliH"/>
</dbReference>
<dbReference type="OrthoDB" id="6859370at2"/>
<keyword evidence="4" id="KW-0653">Protein transport</keyword>
<dbReference type="EMBL" id="VLKT01000004">
    <property type="protein sequence ID" value="TWI41967.1"/>
    <property type="molecule type" value="Genomic_DNA"/>
</dbReference>
<keyword evidence="2" id="KW-0813">Transport</keyword>
<protein>
    <recommendedName>
        <fullName evidence="6">Type 3 secretion system stator protein</fullName>
    </recommendedName>
</protein>
<proteinExistence type="inferred from homology"/>
<sequence>MASEAAANQDLPVRPRGVILRAAEAAAWCDGHAFLEAARREADELRDAARKVYASEYAQGYEDGKAAGSAEAARLVSETTVKVDRYLGTLEQEVIDLALDVVQRMLGEFDVTALVAKAARQAVAEVRRAKYLKISVHPNAVAVVRDELDAVLRDSDVGFTIEINADSKLAEGTCLVTTDVAVVDASIDAQLAAITSAVAGKERA</sequence>
<dbReference type="NCBIfam" id="TIGR02499">
    <property type="entry name" value="HrpE_YscL_not"/>
    <property type="match status" value="1"/>
</dbReference>
<evidence type="ECO:0000256" key="1">
    <source>
        <dbReference type="ARBA" id="ARBA00004496"/>
    </source>
</evidence>
<evidence type="ECO:0000256" key="4">
    <source>
        <dbReference type="ARBA" id="ARBA00022927"/>
    </source>
</evidence>
<dbReference type="Pfam" id="PF06635">
    <property type="entry name" value="T3SS_SCTL"/>
    <property type="match status" value="1"/>
</dbReference>
<comment type="similarity">
    <text evidence="5">Belongs to the SctL stator family.</text>
</comment>
<dbReference type="PANTHER" id="PTHR34982:SF4">
    <property type="entry name" value="TYPE 3 SECRETION SYSTEM STATOR PROTEIN"/>
    <property type="match status" value="1"/>
</dbReference>
<comment type="caution">
    <text evidence="7">The sequence shown here is derived from an EMBL/GenBank/DDBJ whole genome shotgun (WGS) entry which is preliminary data.</text>
</comment>
<gene>
    <name evidence="7" type="ORF">IQ26_00891</name>
</gene>
<keyword evidence="8" id="KW-1185">Reference proteome</keyword>